<reference evidence="2" key="1">
    <citation type="journal article" date="2013" name="Genetics">
        <title>The draft genome and transcriptome of Panagrellus redivivus are shaped by the harsh demands of a free-living lifestyle.</title>
        <authorList>
            <person name="Srinivasan J."/>
            <person name="Dillman A.R."/>
            <person name="Macchietto M.G."/>
            <person name="Heikkinen L."/>
            <person name="Lakso M."/>
            <person name="Fracchia K.M."/>
            <person name="Antoshechkin I."/>
            <person name="Mortazavi A."/>
            <person name="Wong G."/>
            <person name="Sternberg P.W."/>
        </authorList>
    </citation>
    <scope>NUCLEOTIDE SEQUENCE [LARGE SCALE GENOMIC DNA]</scope>
    <source>
        <strain evidence="2">MT8872</strain>
    </source>
</reference>
<organism evidence="2 3">
    <name type="scientific">Panagrellus redivivus</name>
    <name type="common">Microworm</name>
    <dbReference type="NCBI Taxonomy" id="6233"/>
    <lineage>
        <taxon>Eukaryota</taxon>
        <taxon>Metazoa</taxon>
        <taxon>Ecdysozoa</taxon>
        <taxon>Nematoda</taxon>
        <taxon>Chromadorea</taxon>
        <taxon>Rhabditida</taxon>
        <taxon>Tylenchina</taxon>
        <taxon>Panagrolaimomorpha</taxon>
        <taxon>Panagrolaimoidea</taxon>
        <taxon>Panagrolaimidae</taxon>
        <taxon>Panagrellus</taxon>
    </lineage>
</organism>
<name>A0A7E4UTP3_PANRE</name>
<dbReference type="InterPro" id="IPR044714">
    <property type="entry name" value="AtSIBP1-like"/>
</dbReference>
<accession>A0A7E4UTP3</accession>
<dbReference type="WBParaSite" id="Pan_g12745.t1">
    <property type="protein sequence ID" value="Pan_g12745.t1"/>
    <property type="gene ID" value="Pan_g12745"/>
</dbReference>
<dbReference type="InterPro" id="IPR000210">
    <property type="entry name" value="BTB/POZ_dom"/>
</dbReference>
<reference evidence="3" key="2">
    <citation type="submission" date="2020-10" db="UniProtKB">
        <authorList>
            <consortium name="WormBaseParasite"/>
        </authorList>
    </citation>
    <scope>IDENTIFICATION</scope>
</reference>
<dbReference type="AlphaFoldDB" id="A0A7E4UTP3"/>
<dbReference type="PANTHER" id="PTHR46672">
    <property type="entry name" value="OS08G0495500 PROTEIN-RELATED"/>
    <property type="match status" value="1"/>
</dbReference>
<dbReference type="SUPFAM" id="SSF54695">
    <property type="entry name" value="POZ domain"/>
    <property type="match status" value="1"/>
</dbReference>
<evidence type="ECO:0000313" key="2">
    <source>
        <dbReference type="Proteomes" id="UP000492821"/>
    </source>
</evidence>
<evidence type="ECO:0000313" key="3">
    <source>
        <dbReference type="WBParaSite" id="Pan_g12745.t1"/>
    </source>
</evidence>
<protein>
    <submittedName>
        <fullName evidence="3">BTB domain-containing protein</fullName>
    </submittedName>
</protein>
<dbReference type="InterPro" id="IPR011333">
    <property type="entry name" value="SKP1/BTB/POZ_sf"/>
</dbReference>
<dbReference type="PROSITE" id="PS50097">
    <property type="entry name" value="BTB"/>
    <property type="match status" value="1"/>
</dbReference>
<proteinExistence type="predicted"/>
<keyword evidence="2" id="KW-1185">Reference proteome</keyword>
<dbReference type="Pfam" id="PF00651">
    <property type="entry name" value="BTB"/>
    <property type="match status" value="1"/>
</dbReference>
<dbReference type="Proteomes" id="UP000492821">
    <property type="component" value="Unassembled WGS sequence"/>
</dbReference>
<feature type="domain" description="BTB" evidence="1">
    <location>
        <begin position="145"/>
        <end position="212"/>
    </location>
</feature>
<dbReference type="CDD" id="cd18186">
    <property type="entry name" value="BTB_POZ_ZBTB_KLHL-like"/>
    <property type="match status" value="1"/>
</dbReference>
<dbReference type="SMART" id="SM00225">
    <property type="entry name" value="BTB"/>
    <property type="match status" value="1"/>
</dbReference>
<dbReference type="Gene3D" id="3.30.710.10">
    <property type="entry name" value="Potassium Channel Kv1.1, Chain A"/>
    <property type="match status" value="1"/>
</dbReference>
<evidence type="ECO:0000259" key="1">
    <source>
        <dbReference type="PROSITE" id="PS50097"/>
    </source>
</evidence>
<sequence>MATTITVKDSVTFTVLKSQLTEKKEGEYFETPKRCIPFSDGLKWLVRWSPVASDYLCYVYLVAEQVTTANMRVTIDGSDKTLMAFGTNDTSVDWIQCASVHYEVLRPVFKNDKLTITCKVQLDISVPLTMNEKPHLFESCEHMPTDFELIVGSDRLPVHKNFLSFISPVFHAMFLHETAESQSENVEITDVGFDTVTAAIDYCYGRQLQNPTAESIVDILRFADKYNIKAITSPLEKIPMISMSVENFSAIVHYAYDCSKEALFTECTNFYKQHENDIKKVEKFGKLPPQLVTELLKDAFSLNTNFDVLRHAHKTGLMFVVTYLEKPLLDSLTLEDFYPTVKYAWEYSRNDLKKVCLDLLNARRMEVTTKKEFVNLPGEIVLDMMKLSLTDY</sequence>